<name>A0A5B1CR42_9BACT</name>
<dbReference type="CDD" id="cd17990">
    <property type="entry name" value="DEXHc_HrpB"/>
    <property type="match status" value="1"/>
</dbReference>
<dbReference type="GO" id="GO:0003724">
    <property type="term" value="F:RNA helicase activity"/>
    <property type="evidence" value="ECO:0007669"/>
    <property type="project" value="UniProtKB-EC"/>
</dbReference>
<dbReference type="GO" id="GO:0005524">
    <property type="term" value="F:ATP binding"/>
    <property type="evidence" value="ECO:0007669"/>
    <property type="project" value="UniProtKB-KW"/>
</dbReference>
<dbReference type="GO" id="GO:0003676">
    <property type="term" value="F:nucleic acid binding"/>
    <property type="evidence" value="ECO:0007669"/>
    <property type="project" value="InterPro"/>
</dbReference>
<sequence>MELTELPVAEVLPEIVAALADDQAVVLRAPPGAGKTTAVPPAILRSGLVAGKTLLIQPRRLAARSAASRLAHLVGAKLGDAVGYQVRFDNRTSKNTSLIAMTTGILLRRLQTDPLLEDVGCVILDEFHERSVDLDLALGMLMRIRGSLRPELKLVVMSATLDPVPIVDFLSDSGGGAVAIESEGRSFPVEISYADTISRERIETQVLQATRHAMTQTDGDVLVFLPGVGEIRRCQTALLDSFGEIADSDSPEIHLLYGDLPADKQDAVLSPSPRRKIVLSTNVAETSITIDGVTAVVDSGQARVMLFDQNLGLPKLQMQPISKASADQRAGRAGRTAPGIAYRLWPKPTHQSRPDRDTAEIERCDFSGPMLMLNAWGERDPTDFPWLTPPPQHAIVNAQKLLFGLDAIDVEGKLTDLGQQMLALPLPPRLARFMIAACRIGDARDASIAAAMLTERDPFRGSTLSFGERIETLKDFEVGRTRLEHGFAAKNVLRVAKQIRKQLPDDLATSATSTRDDVDGLQKALLAAYPDRLAKRRDHDPSTGVMVGGRGVKFDRTIASGDQDLLLCLDVDSAGIEAKVRMAVAIDETWLPAESVATTDEPIFDDGLQAVVARRRRRFADLLLSESPIKCIPSDDVATILATAARPEIDRILAGVSKDLTRWIDRVAFINQTMPELELPIIDASVIDEVLLTLCQSRTKLAQLNQAPWLDHLRGRFSYQQSQLIDQHAPARFSLPSGNSTAVIYEDGKPRMEVRIQELFGLQVTPRVAGGRVPITLHLLGPNYRPQQITDDLENFWAETYTHVRKELRGRYPKHHWPENPATATATPKGLKPRPN</sequence>
<dbReference type="SMART" id="SM00490">
    <property type="entry name" value="HELICc"/>
    <property type="match status" value="1"/>
</dbReference>
<dbReference type="PROSITE" id="PS51192">
    <property type="entry name" value="HELICASE_ATP_BIND_1"/>
    <property type="match status" value="1"/>
</dbReference>
<gene>
    <name evidence="8" type="primary">hrpB_2</name>
    <name evidence="8" type="ORF">LF1_42690</name>
</gene>
<dbReference type="AlphaFoldDB" id="A0A5B1CR42"/>
<proteinExistence type="predicted"/>
<accession>A0A5B1CR42</accession>
<evidence type="ECO:0000313" key="9">
    <source>
        <dbReference type="Proteomes" id="UP000322699"/>
    </source>
</evidence>
<keyword evidence="2 8" id="KW-0378">Hydrolase</keyword>
<keyword evidence="3 8" id="KW-0347">Helicase</keyword>
<dbReference type="Gene3D" id="3.40.50.300">
    <property type="entry name" value="P-loop containing nucleotide triphosphate hydrolases"/>
    <property type="match status" value="2"/>
</dbReference>
<dbReference type="PROSITE" id="PS51194">
    <property type="entry name" value="HELICASE_CTER"/>
    <property type="match status" value="1"/>
</dbReference>
<dbReference type="NCBIfam" id="TIGR01970">
    <property type="entry name" value="DEAH_box_HrpB"/>
    <property type="match status" value="1"/>
</dbReference>
<dbReference type="InterPro" id="IPR013689">
    <property type="entry name" value="RNA_helicase_ATP-dep_HrpB_C"/>
</dbReference>
<feature type="region of interest" description="Disordered" evidence="5">
    <location>
        <begin position="812"/>
        <end position="836"/>
    </location>
</feature>
<dbReference type="EC" id="3.6.4.13" evidence="8"/>
<dbReference type="Pfam" id="PF08482">
    <property type="entry name" value="HrpB_C"/>
    <property type="match status" value="1"/>
</dbReference>
<evidence type="ECO:0000256" key="4">
    <source>
        <dbReference type="ARBA" id="ARBA00022840"/>
    </source>
</evidence>
<evidence type="ECO:0000256" key="5">
    <source>
        <dbReference type="SAM" id="MobiDB-lite"/>
    </source>
</evidence>
<dbReference type="Pfam" id="PF00271">
    <property type="entry name" value="Helicase_C"/>
    <property type="match status" value="1"/>
</dbReference>
<dbReference type="PANTHER" id="PTHR43519">
    <property type="entry name" value="ATP-DEPENDENT RNA HELICASE HRPB"/>
    <property type="match status" value="1"/>
</dbReference>
<evidence type="ECO:0000256" key="3">
    <source>
        <dbReference type="ARBA" id="ARBA00022806"/>
    </source>
</evidence>
<dbReference type="RefSeq" id="WP_084422302.1">
    <property type="nucleotide sequence ID" value="NZ_LWSK01000005.1"/>
</dbReference>
<evidence type="ECO:0000259" key="6">
    <source>
        <dbReference type="PROSITE" id="PS51192"/>
    </source>
</evidence>
<dbReference type="InterPro" id="IPR049614">
    <property type="entry name" value="HrpB_DEXH"/>
</dbReference>
<keyword evidence="9" id="KW-1185">Reference proteome</keyword>
<dbReference type="InterPro" id="IPR027417">
    <property type="entry name" value="P-loop_NTPase"/>
</dbReference>
<dbReference type="Proteomes" id="UP000322699">
    <property type="component" value="Unassembled WGS sequence"/>
</dbReference>
<dbReference type="SUPFAM" id="SSF52540">
    <property type="entry name" value="P-loop containing nucleoside triphosphate hydrolases"/>
    <property type="match status" value="1"/>
</dbReference>
<dbReference type="InterPro" id="IPR011545">
    <property type="entry name" value="DEAD/DEAH_box_helicase_dom"/>
</dbReference>
<dbReference type="Gene3D" id="1.20.120.1080">
    <property type="match status" value="1"/>
</dbReference>
<dbReference type="Pfam" id="PF00270">
    <property type="entry name" value="DEAD"/>
    <property type="match status" value="1"/>
</dbReference>
<dbReference type="SMART" id="SM00847">
    <property type="entry name" value="HA2"/>
    <property type="match status" value="1"/>
</dbReference>
<dbReference type="InterPro" id="IPR010225">
    <property type="entry name" value="HrpB"/>
</dbReference>
<evidence type="ECO:0000256" key="2">
    <source>
        <dbReference type="ARBA" id="ARBA00022801"/>
    </source>
</evidence>
<dbReference type="Pfam" id="PF04408">
    <property type="entry name" value="WHD_HA2"/>
    <property type="match status" value="1"/>
</dbReference>
<keyword evidence="1" id="KW-0547">Nucleotide-binding</keyword>
<dbReference type="InterPro" id="IPR007502">
    <property type="entry name" value="Helicase-assoc_dom"/>
</dbReference>
<reference evidence="8 9" key="1">
    <citation type="submission" date="2019-08" db="EMBL/GenBank/DDBJ databases">
        <title>Deep-cultivation of Planctomycetes and their phenomic and genomic characterization uncovers novel biology.</title>
        <authorList>
            <person name="Wiegand S."/>
            <person name="Jogler M."/>
            <person name="Boedeker C."/>
            <person name="Pinto D."/>
            <person name="Vollmers J."/>
            <person name="Rivas-Marin E."/>
            <person name="Kohn T."/>
            <person name="Peeters S.H."/>
            <person name="Heuer A."/>
            <person name="Rast P."/>
            <person name="Oberbeckmann S."/>
            <person name="Bunk B."/>
            <person name="Jeske O."/>
            <person name="Meyerdierks A."/>
            <person name="Storesund J.E."/>
            <person name="Kallscheuer N."/>
            <person name="Luecker S."/>
            <person name="Lage O.M."/>
            <person name="Pohl T."/>
            <person name="Merkel B.J."/>
            <person name="Hornburger P."/>
            <person name="Mueller R.-W."/>
            <person name="Bruemmer F."/>
            <person name="Labrenz M."/>
            <person name="Spormann A.M."/>
            <person name="Op Den Camp H."/>
            <person name="Overmann J."/>
            <person name="Amann R."/>
            <person name="Jetten M.S.M."/>
            <person name="Mascher T."/>
            <person name="Medema M.H."/>
            <person name="Devos D.P."/>
            <person name="Kaster A.-K."/>
            <person name="Ovreas L."/>
            <person name="Rohde M."/>
            <person name="Galperin M.Y."/>
            <person name="Jogler C."/>
        </authorList>
    </citation>
    <scope>NUCLEOTIDE SEQUENCE [LARGE SCALE GENOMIC DNA]</scope>
    <source>
        <strain evidence="8 9">LF1</strain>
    </source>
</reference>
<organism evidence="8 9">
    <name type="scientific">Rubripirellula obstinata</name>
    <dbReference type="NCBI Taxonomy" id="406547"/>
    <lineage>
        <taxon>Bacteria</taxon>
        <taxon>Pseudomonadati</taxon>
        <taxon>Planctomycetota</taxon>
        <taxon>Planctomycetia</taxon>
        <taxon>Pirellulales</taxon>
        <taxon>Pirellulaceae</taxon>
        <taxon>Rubripirellula</taxon>
    </lineage>
</organism>
<dbReference type="PIRSF" id="PIRSF005496">
    <property type="entry name" value="ATP_hel_hrpB"/>
    <property type="match status" value="1"/>
</dbReference>
<dbReference type="OrthoDB" id="9808833at2"/>
<feature type="domain" description="Helicase C-terminal" evidence="7">
    <location>
        <begin position="205"/>
        <end position="377"/>
    </location>
</feature>
<dbReference type="PANTHER" id="PTHR43519:SF1">
    <property type="entry name" value="ATP-DEPENDENT RNA HELICASE HRPB"/>
    <property type="match status" value="1"/>
</dbReference>
<comment type="caution">
    <text evidence="8">The sequence shown here is derived from an EMBL/GenBank/DDBJ whole genome shotgun (WGS) entry which is preliminary data.</text>
</comment>
<dbReference type="SMART" id="SM00487">
    <property type="entry name" value="DEXDc"/>
    <property type="match status" value="1"/>
</dbReference>
<keyword evidence="4" id="KW-0067">ATP-binding</keyword>
<feature type="domain" description="Helicase ATP-binding" evidence="6">
    <location>
        <begin position="16"/>
        <end position="163"/>
    </location>
</feature>
<dbReference type="InterPro" id="IPR014001">
    <property type="entry name" value="Helicase_ATP-bd"/>
</dbReference>
<evidence type="ECO:0000256" key="1">
    <source>
        <dbReference type="ARBA" id="ARBA00022741"/>
    </source>
</evidence>
<dbReference type="InterPro" id="IPR001650">
    <property type="entry name" value="Helicase_C-like"/>
</dbReference>
<dbReference type="InterPro" id="IPR048333">
    <property type="entry name" value="HA2_WH"/>
</dbReference>
<protein>
    <submittedName>
        <fullName evidence="8">ATP-dependent RNA helicase HrpB</fullName>
        <ecNumber evidence="8">3.6.4.13</ecNumber>
    </submittedName>
</protein>
<dbReference type="GO" id="GO:0016787">
    <property type="term" value="F:hydrolase activity"/>
    <property type="evidence" value="ECO:0007669"/>
    <property type="project" value="UniProtKB-KW"/>
</dbReference>
<evidence type="ECO:0000313" key="8">
    <source>
        <dbReference type="EMBL" id="KAA1261714.1"/>
    </source>
</evidence>
<evidence type="ECO:0000259" key="7">
    <source>
        <dbReference type="PROSITE" id="PS51194"/>
    </source>
</evidence>
<dbReference type="CDD" id="cd18791">
    <property type="entry name" value="SF2_C_RHA"/>
    <property type="match status" value="1"/>
</dbReference>
<dbReference type="EMBL" id="VRLW01000001">
    <property type="protein sequence ID" value="KAA1261714.1"/>
    <property type="molecule type" value="Genomic_DNA"/>
</dbReference>